<evidence type="ECO:0000256" key="1">
    <source>
        <dbReference type="SAM" id="Phobius"/>
    </source>
</evidence>
<evidence type="ECO:0000313" key="2">
    <source>
        <dbReference type="EMBL" id="TFK25000.1"/>
    </source>
</evidence>
<feature type="transmembrane region" description="Helical" evidence="1">
    <location>
        <begin position="46"/>
        <end position="67"/>
    </location>
</feature>
<keyword evidence="1" id="KW-1133">Transmembrane helix</keyword>
<sequence length="119" mass="13742">MGNPAQVAHGPMLIGFTLNVILYGIMIMQVYLYFTTSQRDRPRMQILVLVLLVADTVNTIFNFLYLYNSLIINYGNLHYLETADWLFAAGDDCRWISLLLVDYNATRSSYDGQWMSFIL</sequence>
<dbReference type="OrthoDB" id="3046394at2759"/>
<gene>
    <name evidence="2" type="ORF">FA15DRAFT_384666</name>
</gene>
<dbReference type="PANTHER" id="PTHR40465:SF1">
    <property type="entry name" value="DUF6534 DOMAIN-CONTAINING PROTEIN"/>
    <property type="match status" value="1"/>
</dbReference>
<dbReference type="Proteomes" id="UP000307440">
    <property type="component" value="Unassembled WGS sequence"/>
</dbReference>
<protein>
    <submittedName>
        <fullName evidence="2">Uncharacterized protein</fullName>
    </submittedName>
</protein>
<evidence type="ECO:0000313" key="3">
    <source>
        <dbReference type="Proteomes" id="UP000307440"/>
    </source>
</evidence>
<organism evidence="2 3">
    <name type="scientific">Coprinopsis marcescibilis</name>
    <name type="common">Agaric fungus</name>
    <name type="synonym">Psathyrella marcescibilis</name>
    <dbReference type="NCBI Taxonomy" id="230819"/>
    <lineage>
        <taxon>Eukaryota</taxon>
        <taxon>Fungi</taxon>
        <taxon>Dikarya</taxon>
        <taxon>Basidiomycota</taxon>
        <taxon>Agaricomycotina</taxon>
        <taxon>Agaricomycetes</taxon>
        <taxon>Agaricomycetidae</taxon>
        <taxon>Agaricales</taxon>
        <taxon>Agaricineae</taxon>
        <taxon>Psathyrellaceae</taxon>
        <taxon>Coprinopsis</taxon>
    </lineage>
</organism>
<reference evidence="2 3" key="1">
    <citation type="journal article" date="2019" name="Nat. Ecol. Evol.">
        <title>Megaphylogeny resolves global patterns of mushroom evolution.</title>
        <authorList>
            <person name="Varga T."/>
            <person name="Krizsan K."/>
            <person name="Foldi C."/>
            <person name="Dima B."/>
            <person name="Sanchez-Garcia M."/>
            <person name="Sanchez-Ramirez S."/>
            <person name="Szollosi G.J."/>
            <person name="Szarkandi J.G."/>
            <person name="Papp V."/>
            <person name="Albert L."/>
            <person name="Andreopoulos W."/>
            <person name="Angelini C."/>
            <person name="Antonin V."/>
            <person name="Barry K.W."/>
            <person name="Bougher N.L."/>
            <person name="Buchanan P."/>
            <person name="Buyck B."/>
            <person name="Bense V."/>
            <person name="Catcheside P."/>
            <person name="Chovatia M."/>
            <person name="Cooper J."/>
            <person name="Damon W."/>
            <person name="Desjardin D."/>
            <person name="Finy P."/>
            <person name="Geml J."/>
            <person name="Haridas S."/>
            <person name="Hughes K."/>
            <person name="Justo A."/>
            <person name="Karasinski D."/>
            <person name="Kautmanova I."/>
            <person name="Kiss B."/>
            <person name="Kocsube S."/>
            <person name="Kotiranta H."/>
            <person name="LaButti K.M."/>
            <person name="Lechner B.E."/>
            <person name="Liimatainen K."/>
            <person name="Lipzen A."/>
            <person name="Lukacs Z."/>
            <person name="Mihaltcheva S."/>
            <person name="Morgado L.N."/>
            <person name="Niskanen T."/>
            <person name="Noordeloos M.E."/>
            <person name="Ohm R.A."/>
            <person name="Ortiz-Santana B."/>
            <person name="Ovrebo C."/>
            <person name="Racz N."/>
            <person name="Riley R."/>
            <person name="Savchenko A."/>
            <person name="Shiryaev A."/>
            <person name="Soop K."/>
            <person name="Spirin V."/>
            <person name="Szebenyi C."/>
            <person name="Tomsovsky M."/>
            <person name="Tulloss R.E."/>
            <person name="Uehling J."/>
            <person name="Grigoriev I.V."/>
            <person name="Vagvolgyi C."/>
            <person name="Papp T."/>
            <person name="Martin F.M."/>
            <person name="Miettinen O."/>
            <person name="Hibbett D.S."/>
            <person name="Nagy L.G."/>
        </authorList>
    </citation>
    <scope>NUCLEOTIDE SEQUENCE [LARGE SCALE GENOMIC DNA]</scope>
    <source>
        <strain evidence="2 3">CBS 121175</strain>
    </source>
</reference>
<dbReference type="AlphaFoldDB" id="A0A5C3KXW1"/>
<feature type="transmembrane region" description="Helical" evidence="1">
    <location>
        <begin position="12"/>
        <end position="34"/>
    </location>
</feature>
<keyword evidence="3" id="KW-1185">Reference proteome</keyword>
<keyword evidence="1" id="KW-0472">Membrane</keyword>
<name>A0A5C3KXW1_COPMA</name>
<dbReference type="EMBL" id="ML210192">
    <property type="protein sequence ID" value="TFK25000.1"/>
    <property type="molecule type" value="Genomic_DNA"/>
</dbReference>
<accession>A0A5C3KXW1</accession>
<keyword evidence="1" id="KW-0812">Transmembrane</keyword>
<proteinExistence type="predicted"/>
<dbReference type="STRING" id="230819.A0A5C3KXW1"/>
<dbReference type="PANTHER" id="PTHR40465">
    <property type="entry name" value="CHROMOSOME 1, WHOLE GENOME SHOTGUN SEQUENCE"/>
    <property type="match status" value="1"/>
</dbReference>